<dbReference type="eggNOG" id="arCOG00724">
    <property type="taxonomic scope" value="Archaea"/>
</dbReference>
<name>H8I6S5_METCZ</name>
<dbReference type="AlphaFoldDB" id="H8I6S5"/>
<dbReference type="RefSeq" id="WP_014405234.1">
    <property type="nucleotide sequence ID" value="NC_017034.1"/>
</dbReference>
<dbReference type="OrthoDB" id="34535at2157"/>
<dbReference type="EMBL" id="CP003243">
    <property type="protein sequence ID" value="AFC99395.1"/>
    <property type="molecule type" value="Genomic_DNA"/>
</dbReference>
<dbReference type="HOGENOM" id="CLU_117034_0_0_2"/>
<dbReference type="GeneID" id="11970524"/>
<dbReference type="SUPFAM" id="SSF46785">
    <property type="entry name" value="Winged helix' DNA-binding domain"/>
    <property type="match status" value="1"/>
</dbReference>
<dbReference type="Pfam" id="PF03683">
    <property type="entry name" value="UPF0175"/>
    <property type="match status" value="1"/>
</dbReference>
<evidence type="ECO:0000313" key="1">
    <source>
        <dbReference type="EMBL" id="AFC99395.1"/>
    </source>
</evidence>
<keyword evidence="2" id="KW-1185">Reference proteome</keyword>
<reference evidence="1 2" key="1">
    <citation type="journal article" date="2012" name="J. Bacteriol.">
        <title>Complete genome sequence of a thermophilic methanogen, Methanocella conradii HZ254, isolated from Chinese rice field soil.</title>
        <authorList>
            <person name="Lu Z."/>
            <person name="Lu Y."/>
        </authorList>
    </citation>
    <scope>NUCLEOTIDE SEQUENCE [LARGE SCALE GENOMIC DNA]</scope>
    <source>
        <strain evidence="2">DSM 24694 / JCM 17849 / CGMCC 1.5162 / HZ254</strain>
    </source>
</reference>
<evidence type="ECO:0000313" key="2">
    <source>
        <dbReference type="Proteomes" id="UP000005233"/>
    </source>
</evidence>
<dbReference type="InterPro" id="IPR036390">
    <property type="entry name" value="WH_DNA-bd_sf"/>
</dbReference>
<dbReference type="InterPro" id="IPR005368">
    <property type="entry name" value="UPF0175"/>
</dbReference>
<organism evidence="1 2">
    <name type="scientific">Methanocella conradii (strain DSM 24694 / JCM 17849 / CGMCC 1.5162 / HZ254)</name>
    <dbReference type="NCBI Taxonomy" id="1041930"/>
    <lineage>
        <taxon>Archaea</taxon>
        <taxon>Methanobacteriati</taxon>
        <taxon>Methanobacteriota</taxon>
        <taxon>Stenosarchaea group</taxon>
        <taxon>Methanomicrobia</taxon>
        <taxon>Methanocellales</taxon>
        <taxon>Methanocellaceae</taxon>
        <taxon>Methanocella</taxon>
    </lineage>
</organism>
<sequence length="202" mass="23051">MEADKYKEKVLKNIKNDIVEKYILLLLASSNCELIDGKTKLMKELFFISKNVPKLEEKADFQADNFGPSSDIVIERLEQLKSMGLIDDRNNKYILTSVGKEFLTELYKNTSMNDLKVIDHMKGLFNQLSEDEILGIVYTDYPEMTRASLVKNKIKNKKLSIAINLLKKGKVSIGKAAKIADMPIDVFYDKLKELGVKVEMGY</sequence>
<dbReference type="KEGG" id="mez:Mtc_0632"/>
<protein>
    <submittedName>
        <fullName evidence="1">Small protein</fullName>
    </submittedName>
</protein>
<accession>H8I6S5</accession>
<dbReference type="STRING" id="1041930.Mtc_0632"/>
<gene>
    <name evidence="1" type="ordered locus">Mtc_0632</name>
</gene>
<dbReference type="Proteomes" id="UP000005233">
    <property type="component" value="Chromosome"/>
</dbReference>
<proteinExistence type="predicted"/>